<proteinExistence type="predicted"/>
<keyword evidence="1" id="KW-0812">Transmembrane</keyword>
<dbReference type="Proteomes" id="UP000120576">
    <property type="component" value="Genome"/>
</dbReference>
<sequence length="310" mass="35733">MFFWKLVVLLACPLAALSETYISIFEEYWPKFNLYSSKIYVNRTRVAEFRGNGHGVSSESYSLSASESQVFNHGQPLEKQCKDVHKSFAEKNEGESAKVMQTMFECTCKTKCKENFDRAVVDRHLTFGNYPKQSRKIELLKICEYWRQNLDYDGGSAHYNSPENLIEVTHDYGLLDNKAYKCVAKAFFPYGHQLKWLIPEIAFQVGDELVLPNGDGTYTSALVVYVPRNHTIDILCVLEIGHDIVESVQHVYRDTEENEDACASKYKNAVIFLSVLCTVLLVGILSYIARRVYNWWRYRGEAEYRSANEL</sequence>
<accession>Q14W69</accession>
<keyword evidence="3" id="KW-1185">Reference proteome</keyword>
<keyword evidence="1" id="KW-1133">Transmembrane helix</keyword>
<evidence type="ECO:0000313" key="3">
    <source>
        <dbReference type="Proteomes" id="UP000120576"/>
    </source>
</evidence>
<name>Q14W69_9VIRU</name>
<dbReference type="KEGG" id="vg:5179478"/>
<reference evidence="2 3" key="1">
    <citation type="journal article" date="2006" name="J. Gen. Virol.">
        <title>Genome sequences of two frog herpesviruses.</title>
        <authorList>
            <person name="Davison A.J."/>
            <person name="Cunningham C."/>
            <person name="Sauerbier W."/>
            <person name="McKinnell R.G."/>
        </authorList>
    </citation>
    <scope>NUCLEOTIDE SEQUENCE [LARGE SCALE GENOMIC DNA]</scope>
    <source>
        <strain evidence="2">ATCC VR-568</strain>
    </source>
</reference>
<keyword evidence="1" id="KW-0472">Membrane</keyword>
<evidence type="ECO:0000313" key="2">
    <source>
        <dbReference type="EMBL" id="ABG25645.1"/>
    </source>
</evidence>
<dbReference type="RefSeq" id="YP_656545.1">
    <property type="nucleotide sequence ID" value="NC_008210.1"/>
</dbReference>
<feature type="transmembrane region" description="Helical" evidence="1">
    <location>
        <begin position="269"/>
        <end position="289"/>
    </location>
</feature>
<dbReference type="GeneID" id="5179478"/>
<protein>
    <submittedName>
        <fullName evidence="2">ORF37</fullName>
    </submittedName>
</protein>
<organism evidence="2 3">
    <name type="scientific">Ranid herpesvirus 2</name>
    <dbReference type="NCBI Taxonomy" id="389214"/>
    <lineage>
        <taxon>Viruses</taxon>
        <taxon>Duplodnaviria</taxon>
        <taxon>Heunggongvirae</taxon>
        <taxon>Peploviricota</taxon>
        <taxon>Herviviricetes</taxon>
        <taxon>Herpesvirales</taxon>
        <taxon>Alloherpesviridae</taxon>
        <taxon>Batravirus</taxon>
        <taxon>Batravirus ranidallo2</taxon>
    </lineage>
</organism>
<evidence type="ECO:0000256" key="1">
    <source>
        <dbReference type="SAM" id="Phobius"/>
    </source>
</evidence>
<dbReference type="EMBL" id="DQ665652">
    <property type="protein sequence ID" value="ABG25645.1"/>
    <property type="molecule type" value="Genomic_DNA"/>
</dbReference>